<evidence type="ECO:0000256" key="6">
    <source>
        <dbReference type="ARBA" id="ARBA00023186"/>
    </source>
</evidence>
<dbReference type="InterPro" id="IPR000740">
    <property type="entry name" value="GrpE"/>
</dbReference>
<evidence type="ECO:0000256" key="11">
    <source>
        <dbReference type="RuleBase" id="RU000639"/>
    </source>
</evidence>
<evidence type="ECO:0000256" key="2">
    <source>
        <dbReference type="ARBA" id="ARBA00009054"/>
    </source>
</evidence>
<dbReference type="PATRIC" id="fig|1121318.3.peg.380"/>
<evidence type="ECO:0000256" key="8">
    <source>
        <dbReference type="ARBA" id="ARBA00072274"/>
    </source>
</evidence>
<dbReference type="HAMAP" id="MF_01151">
    <property type="entry name" value="GrpE"/>
    <property type="match status" value="1"/>
</dbReference>
<dbReference type="GO" id="GO:0042803">
    <property type="term" value="F:protein homodimerization activity"/>
    <property type="evidence" value="ECO:0007669"/>
    <property type="project" value="InterPro"/>
</dbReference>
<dbReference type="GO" id="GO:0000774">
    <property type="term" value="F:adenyl-nucleotide exchange factor activity"/>
    <property type="evidence" value="ECO:0007669"/>
    <property type="project" value="InterPro"/>
</dbReference>
<sequence>MVNDENLNEIKEEAINEEDNMVEETLEESEVNEDIEFEQLDQKDKTESEIEGLTSQNKSLAEENKKLSNEVETLKDRLLRINAEYENFRKRTEKEKKALYTDACSDVLKYMFPVLDNLERAAAAEGNAEDLKKGIEITLKQFEDALNKLDVEEIKIEEGFDPNYHNAIMHIEDESYGKNHIVEVFQKGYKKGDKVLRFSLVKVAN</sequence>
<dbReference type="Proteomes" id="UP000037043">
    <property type="component" value="Unassembled WGS sequence"/>
</dbReference>
<protein>
    <recommendedName>
        <fullName evidence="8 10">Protein GrpE</fullName>
    </recommendedName>
    <alternativeName>
        <fullName evidence="9 10">HSP-70 cofactor</fullName>
    </alternativeName>
</protein>
<evidence type="ECO:0000256" key="12">
    <source>
        <dbReference type="RuleBase" id="RU004478"/>
    </source>
</evidence>
<dbReference type="GO" id="GO:0051082">
    <property type="term" value="F:unfolded protein binding"/>
    <property type="evidence" value="ECO:0007669"/>
    <property type="project" value="TreeGrafter"/>
</dbReference>
<dbReference type="Pfam" id="PF01025">
    <property type="entry name" value="GrpE"/>
    <property type="match status" value="1"/>
</dbReference>
<dbReference type="SUPFAM" id="SSF51064">
    <property type="entry name" value="Head domain of nucleotide exchange factor GrpE"/>
    <property type="match status" value="1"/>
</dbReference>
<keyword evidence="6 10" id="KW-0143">Chaperone</keyword>
<dbReference type="PANTHER" id="PTHR21237:SF23">
    <property type="entry name" value="GRPE PROTEIN HOMOLOG, MITOCHONDRIAL"/>
    <property type="match status" value="1"/>
</dbReference>
<evidence type="ECO:0000256" key="1">
    <source>
        <dbReference type="ARBA" id="ARBA00004496"/>
    </source>
</evidence>
<dbReference type="Gene3D" id="2.30.22.10">
    <property type="entry name" value="Head domain of nucleotide exchange factor GrpE"/>
    <property type="match status" value="1"/>
</dbReference>
<evidence type="ECO:0000256" key="5">
    <source>
        <dbReference type="ARBA" id="ARBA00023016"/>
    </source>
</evidence>
<reference evidence="15" key="1">
    <citation type="submission" date="2015-08" db="EMBL/GenBank/DDBJ databases">
        <title>Genome sequence of the strict anaerobe Clostridium homopropionicum LuHBu1 (DSM 5847T).</title>
        <authorList>
            <person name="Poehlein A."/>
            <person name="Beck M."/>
            <person name="Schiel-Bengelsdorf B."/>
            <person name="Bengelsdorf F.R."/>
            <person name="Daniel R."/>
            <person name="Duerre P."/>
        </authorList>
    </citation>
    <scope>NUCLEOTIDE SEQUENCE [LARGE SCALE GENOMIC DNA]</scope>
    <source>
        <strain evidence="15">DSM 5847</strain>
    </source>
</reference>
<comment type="subcellular location">
    <subcellularLocation>
        <location evidence="1 10">Cytoplasm</location>
    </subcellularLocation>
</comment>
<proteinExistence type="inferred from homology"/>
<dbReference type="NCBIfam" id="NF010757">
    <property type="entry name" value="PRK14160.1"/>
    <property type="match status" value="1"/>
</dbReference>
<dbReference type="Gene3D" id="3.90.20.20">
    <property type="match status" value="1"/>
</dbReference>
<dbReference type="NCBIfam" id="NF010738">
    <property type="entry name" value="PRK14140.1"/>
    <property type="match status" value="1"/>
</dbReference>
<evidence type="ECO:0000256" key="4">
    <source>
        <dbReference type="ARBA" id="ARBA00022490"/>
    </source>
</evidence>
<keyword evidence="4 10" id="KW-0963">Cytoplasm</keyword>
<evidence type="ECO:0000256" key="13">
    <source>
        <dbReference type="SAM" id="MobiDB-lite"/>
    </source>
</evidence>
<dbReference type="GO" id="GO:0006457">
    <property type="term" value="P:protein folding"/>
    <property type="evidence" value="ECO:0007669"/>
    <property type="project" value="InterPro"/>
</dbReference>
<accession>A0A0L6ZE50</accession>
<name>A0A0L6ZE50_9CLOT</name>
<dbReference type="GO" id="GO:0051087">
    <property type="term" value="F:protein-folding chaperone binding"/>
    <property type="evidence" value="ECO:0007669"/>
    <property type="project" value="InterPro"/>
</dbReference>
<feature type="region of interest" description="Disordered" evidence="13">
    <location>
        <begin position="35"/>
        <end position="64"/>
    </location>
</feature>
<evidence type="ECO:0000313" key="14">
    <source>
        <dbReference type="EMBL" id="KOA21245.1"/>
    </source>
</evidence>
<dbReference type="CDD" id="cd00446">
    <property type="entry name" value="GrpE"/>
    <property type="match status" value="1"/>
</dbReference>
<dbReference type="STRING" id="36844.SAMN04488501_107121"/>
<dbReference type="EMBL" id="LHUR01000010">
    <property type="protein sequence ID" value="KOA21245.1"/>
    <property type="molecule type" value="Genomic_DNA"/>
</dbReference>
<dbReference type="PRINTS" id="PR00773">
    <property type="entry name" value="GRPEPROTEIN"/>
</dbReference>
<gene>
    <name evidence="10 14" type="primary">grpE</name>
    <name evidence="14" type="ORF">CLHOM_03750</name>
</gene>
<evidence type="ECO:0000256" key="10">
    <source>
        <dbReference type="HAMAP-Rule" id="MF_01151"/>
    </source>
</evidence>
<evidence type="ECO:0000256" key="3">
    <source>
        <dbReference type="ARBA" id="ARBA00011738"/>
    </source>
</evidence>
<comment type="function">
    <text evidence="7 10 11">Participates actively in the response to hyperosmotic and heat shock by preventing the aggregation of stress-denatured proteins, in association with DnaK and GrpE. It is the nucleotide exchange factor for DnaK and may function as a thermosensor. Unfolded proteins bind initially to DnaJ; upon interaction with the DnaJ-bound protein, DnaK hydrolyzes its bound ATP, resulting in the formation of a stable complex. GrpE releases ADP from DnaK; ATP binding to DnaK triggers the release of the substrate protein, thus completing the reaction cycle. Several rounds of ATP-dependent interactions between DnaJ, DnaK and GrpE are required for fully efficient folding.</text>
</comment>
<dbReference type="AlphaFoldDB" id="A0A0L6ZE50"/>
<dbReference type="RefSeq" id="WP_242846724.1">
    <property type="nucleotide sequence ID" value="NZ_LHUR01000010.1"/>
</dbReference>
<dbReference type="InterPro" id="IPR013805">
    <property type="entry name" value="GrpE_CC"/>
</dbReference>
<comment type="subunit">
    <text evidence="3 10">Homodimer.</text>
</comment>
<comment type="similarity">
    <text evidence="2 10 12">Belongs to the GrpE family.</text>
</comment>
<dbReference type="SUPFAM" id="SSF58014">
    <property type="entry name" value="Coiled-coil domain of nucleotide exchange factor GrpE"/>
    <property type="match status" value="1"/>
</dbReference>
<dbReference type="PANTHER" id="PTHR21237">
    <property type="entry name" value="GRPE PROTEIN"/>
    <property type="match status" value="1"/>
</dbReference>
<organism evidence="14 15">
    <name type="scientific">Clostridium homopropionicum DSM 5847</name>
    <dbReference type="NCBI Taxonomy" id="1121318"/>
    <lineage>
        <taxon>Bacteria</taxon>
        <taxon>Bacillati</taxon>
        <taxon>Bacillota</taxon>
        <taxon>Clostridia</taxon>
        <taxon>Eubacteriales</taxon>
        <taxon>Clostridiaceae</taxon>
        <taxon>Clostridium</taxon>
    </lineage>
</organism>
<evidence type="ECO:0000256" key="7">
    <source>
        <dbReference type="ARBA" id="ARBA00053401"/>
    </source>
</evidence>
<dbReference type="GO" id="GO:0005737">
    <property type="term" value="C:cytoplasm"/>
    <property type="evidence" value="ECO:0007669"/>
    <property type="project" value="UniProtKB-SubCell"/>
</dbReference>
<keyword evidence="15" id="KW-1185">Reference proteome</keyword>
<dbReference type="PROSITE" id="PS01071">
    <property type="entry name" value="GRPE"/>
    <property type="match status" value="1"/>
</dbReference>
<evidence type="ECO:0000313" key="15">
    <source>
        <dbReference type="Proteomes" id="UP000037043"/>
    </source>
</evidence>
<dbReference type="FunFam" id="2.30.22.10:FF:000001">
    <property type="entry name" value="Protein GrpE"/>
    <property type="match status" value="1"/>
</dbReference>
<comment type="caution">
    <text evidence="14">The sequence shown here is derived from an EMBL/GenBank/DDBJ whole genome shotgun (WGS) entry which is preliminary data.</text>
</comment>
<evidence type="ECO:0000256" key="9">
    <source>
        <dbReference type="ARBA" id="ARBA00076414"/>
    </source>
</evidence>
<keyword evidence="5 10" id="KW-0346">Stress response</keyword>
<dbReference type="InterPro" id="IPR009012">
    <property type="entry name" value="GrpE_head"/>
</dbReference>